<evidence type="ECO:0000313" key="6">
    <source>
        <dbReference type="EMBL" id="MDZ5456941.1"/>
    </source>
</evidence>
<feature type="transmembrane region" description="Helical" evidence="4">
    <location>
        <begin position="239"/>
        <end position="263"/>
    </location>
</feature>
<dbReference type="Pfam" id="PF07690">
    <property type="entry name" value="MFS_1"/>
    <property type="match status" value="1"/>
</dbReference>
<proteinExistence type="predicted"/>
<keyword evidence="7" id="KW-1185">Reference proteome</keyword>
<feature type="transmembrane region" description="Helical" evidence="4">
    <location>
        <begin position="189"/>
        <end position="209"/>
    </location>
</feature>
<feature type="transmembrane region" description="Helical" evidence="4">
    <location>
        <begin position="304"/>
        <end position="323"/>
    </location>
</feature>
<comment type="caution">
    <text evidence="6">The sequence shown here is derived from an EMBL/GenBank/DDBJ whole genome shotgun (WGS) entry which is preliminary data.</text>
</comment>
<feature type="transmembrane region" description="Helical" evidence="4">
    <location>
        <begin position="329"/>
        <end position="352"/>
    </location>
</feature>
<keyword evidence="3 4" id="KW-0472">Membrane</keyword>
<dbReference type="PANTHER" id="PTHR23518">
    <property type="entry name" value="C-METHYLTRANSFERASE"/>
    <property type="match status" value="1"/>
</dbReference>
<sequence length="419" mass="43682">MYRFEWFEQVKLGQGAARVDVATAARVSPVVWGLGFTSLLTDVSAEMVNSTLPVYLVLHLHLSPAQYGVIDGVYNGFAVALLALLAGWLADRHARQKELALAGYGLSTLCKLGLLVAAGWTSLLWIVGLDRAGKGLRTAPRDALISLNTPAGQYAGAFAVHRALDACGSLLGPVAAFVLLAQLPGAFDALWFTSFVVGVLGVAVLWCFVPRPTQALAAAQAVAPLPIAAAPGRWITRRFLVLTGCGALLALATISDGFIYLLLQRRHPAAAGWFPLFYVVTAAACMLLSVPAGRVADRLGRGRIFLLGYAVLALLYAVLLGTGELGLPALIGCLALLGLFNAGTEGVLMAMASAEVPAARRTTGLALIATAIGLAKLLSSVVFGWLWEGQGATVAVSVFIAAMGLAMLAAYRGLEGGKS</sequence>
<accession>A0ABU5ICW9</accession>
<dbReference type="InterPro" id="IPR020846">
    <property type="entry name" value="MFS_dom"/>
</dbReference>
<feature type="domain" description="Major facilitator superfamily (MFS) profile" evidence="5">
    <location>
        <begin position="30"/>
        <end position="418"/>
    </location>
</feature>
<name>A0ABU5ICW9_9BURK</name>
<evidence type="ECO:0000256" key="3">
    <source>
        <dbReference type="ARBA" id="ARBA00023136"/>
    </source>
</evidence>
<feature type="transmembrane region" description="Helical" evidence="4">
    <location>
        <begin position="102"/>
        <end position="127"/>
    </location>
</feature>
<protein>
    <submittedName>
        <fullName evidence="6">MFS transporter</fullName>
    </submittedName>
</protein>
<feature type="transmembrane region" description="Helical" evidence="4">
    <location>
        <begin position="72"/>
        <end position="90"/>
    </location>
</feature>
<dbReference type="SUPFAM" id="SSF103473">
    <property type="entry name" value="MFS general substrate transporter"/>
    <property type="match status" value="1"/>
</dbReference>
<dbReference type="Gene3D" id="1.20.1250.20">
    <property type="entry name" value="MFS general substrate transporter like domains"/>
    <property type="match status" value="1"/>
</dbReference>
<dbReference type="CDD" id="cd17370">
    <property type="entry name" value="MFS_MJ1317_like"/>
    <property type="match status" value="1"/>
</dbReference>
<feature type="transmembrane region" description="Helical" evidence="4">
    <location>
        <begin position="269"/>
        <end position="292"/>
    </location>
</feature>
<evidence type="ECO:0000313" key="7">
    <source>
        <dbReference type="Proteomes" id="UP001293718"/>
    </source>
</evidence>
<reference evidence="6 7" key="1">
    <citation type="submission" date="2023-11" db="EMBL/GenBank/DDBJ databases">
        <title>Draft genome of Azohydromonas lata strain H1 (DSM1123), a polyhydroxyalkanoate producer.</title>
        <authorList>
            <person name="Traversa D."/>
            <person name="D'Addabbo P."/>
            <person name="Pazzani C."/>
            <person name="Manzari C."/>
            <person name="Chiara M."/>
            <person name="Scrascia M."/>
        </authorList>
    </citation>
    <scope>NUCLEOTIDE SEQUENCE [LARGE SCALE GENOMIC DNA]</scope>
    <source>
        <strain evidence="6 7">H1</strain>
    </source>
</reference>
<dbReference type="PANTHER" id="PTHR23518:SF2">
    <property type="entry name" value="MAJOR FACILITATOR SUPERFAMILY TRANSPORTER"/>
    <property type="match status" value="1"/>
</dbReference>
<gene>
    <name evidence="6" type="ORF">SM757_10215</name>
</gene>
<dbReference type="PROSITE" id="PS50850">
    <property type="entry name" value="MFS"/>
    <property type="match status" value="1"/>
</dbReference>
<evidence type="ECO:0000256" key="1">
    <source>
        <dbReference type="ARBA" id="ARBA00022692"/>
    </source>
</evidence>
<dbReference type="RefSeq" id="WP_322465376.1">
    <property type="nucleotide sequence ID" value="NZ_JAXOJX010000013.1"/>
</dbReference>
<keyword evidence="1 4" id="KW-0812">Transmembrane</keyword>
<dbReference type="InterPro" id="IPR036259">
    <property type="entry name" value="MFS_trans_sf"/>
</dbReference>
<keyword evidence="2 4" id="KW-1133">Transmembrane helix</keyword>
<feature type="transmembrane region" description="Helical" evidence="4">
    <location>
        <begin position="392"/>
        <end position="411"/>
    </location>
</feature>
<organism evidence="6 7">
    <name type="scientific">Azohydromonas lata</name>
    <dbReference type="NCBI Taxonomy" id="45677"/>
    <lineage>
        <taxon>Bacteria</taxon>
        <taxon>Pseudomonadati</taxon>
        <taxon>Pseudomonadota</taxon>
        <taxon>Betaproteobacteria</taxon>
        <taxon>Burkholderiales</taxon>
        <taxon>Sphaerotilaceae</taxon>
        <taxon>Azohydromonas</taxon>
    </lineage>
</organism>
<dbReference type="Proteomes" id="UP001293718">
    <property type="component" value="Unassembled WGS sequence"/>
</dbReference>
<feature type="transmembrane region" description="Helical" evidence="4">
    <location>
        <begin position="364"/>
        <end position="386"/>
    </location>
</feature>
<dbReference type="InterPro" id="IPR011701">
    <property type="entry name" value="MFS"/>
</dbReference>
<evidence type="ECO:0000256" key="2">
    <source>
        <dbReference type="ARBA" id="ARBA00022989"/>
    </source>
</evidence>
<evidence type="ECO:0000259" key="5">
    <source>
        <dbReference type="PROSITE" id="PS50850"/>
    </source>
</evidence>
<evidence type="ECO:0000256" key="4">
    <source>
        <dbReference type="SAM" id="Phobius"/>
    </source>
</evidence>
<dbReference type="EMBL" id="JAXOJX010000013">
    <property type="protein sequence ID" value="MDZ5456941.1"/>
    <property type="molecule type" value="Genomic_DNA"/>
</dbReference>